<evidence type="ECO:0000256" key="1">
    <source>
        <dbReference type="SAM" id="MobiDB-lite"/>
    </source>
</evidence>
<protein>
    <submittedName>
        <fullName evidence="2">Uncharacterized protein</fullName>
    </submittedName>
</protein>
<keyword evidence="3" id="KW-1185">Reference proteome</keyword>
<name>A0A1I6GNK2_9RHOB</name>
<organism evidence="2 3">
    <name type="scientific">Litoreibacter janthinus</name>
    <dbReference type="NCBI Taxonomy" id="670154"/>
    <lineage>
        <taxon>Bacteria</taxon>
        <taxon>Pseudomonadati</taxon>
        <taxon>Pseudomonadota</taxon>
        <taxon>Alphaproteobacteria</taxon>
        <taxon>Rhodobacterales</taxon>
        <taxon>Roseobacteraceae</taxon>
        <taxon>Litoreibacter</taxon>
    </lineage>
</organism>
<evidence type="ECO:0000313" key="2">
    <source>
        <dbReference type="EMBL" id="SFR43706.1"/>
    </source>
</evidence>
<dbReference type="AlphaFoldDB" id="A0A1I6GNK2"/>
<feature type="compositionally biased region" description="Acidic residues" evidence="1">
    <location>
        <begin position="215"/>
        <end position="291"/>
    </location>
</feature>
<feature type="compositionally biased region" description="Acidic residues" evidence="1">
    <location>
        <begin position="352"/>
        <end position="372"/>
    </location>
</feature>
<sequence>MIVSAPDVKTVKTVVPSETRTVLNNFPPYSDDVQGQGWGRVNGNVLMSETTTSELQTMTFVIEGDVNVQVTITELASGDLQFDLLVLDDTGSIGDLNGLFFDLADPSLLDGLVADGGDVSNQSYAEGDVYNLGGGVNVKGELTQDEGFDAGIRLGSSGMAKDDIQETSFTLSHESTDLMLEDFYGADFAVRLTSVGEEDGSRDGSLKLGGTAPDAPDEPVDDPFDPENQTDDPVDDPEDDPTDDVPPIEDDPFGNDPVDNDDPVTDVDPEQPNDPVDEPDTDVPPIEDDPFGNDPVDNGDPVTDFDPEQNFDLVEEPVGEEEPPVEDNQGDDSQGDEILMPDDPFGELAMDMPEEDFEDDQVEDEFDPYALG</sequence>
<reference evidence="3" key="1">
    <citation type="submission" date="2016-10" db="EMBL/GenBank/DDBJ databases">
        <authorList>
            <person name="Varghese N."/>
            <person name="Submissions S."/>
        </authorList>
    </citation>
    <scope>NUCLEOTIDE SEQUENCE [LARGE SCALE GENOMIC DNA]</scope>
    <source>
        <strain evidence="3">DSM 26921</strain>
    </source>
</reference>
<gene>
    <name evidence="2" type="ORF">SAMN04488002_1754</name>
</gene>
<proteinExistence type="predicted"/>
<feature type="region of interest" description="Disordered" evidence="1">
    <location>
        <begin position="195"/>
        <end position="372"/>
    </location>
</feature>
<dbReference type="STRING" id="670154.SAMN04488002_1754"/>
<dbReference type="EMBL" id="FOYO01000001">
    <property type="protein sequence ID" value="SFR43706.1"/>
    <property type="molecule type" value="Genomic_DNA"/>
</dbReference>
<evidence type="ECO:0000313" key="3">
    <source>
        <dbReference type="Proteomes" id="UP000199658"/>
    </source>
</evidence>
<accession>A0A1I6GNK2</accession>
<feature type="compositionally biased region" description="Acidic residues" evidence="1">
    <location>
        <begin position="303"/>
        <end position="335"/>
    </location>
</feature>
<dbReference type="Proteomes" id="UP000199658">
    <property type="component" value="Unassembled WGS sequence"/>
</dbReference>